<reference evidence="3" key="2">
    <citation type="submission" date="2023-05" db="EMBL/GenBank/DDBJ databases">
        <authorList>
            <person name="Fouks B."/>
        </authorList>
    </citation>
    <scope>NUCLEOTIDE SEQUENCE</scope>
    <source>
        <strain evidence="3">Stay&amp;Tobe</strain>
        <tissue evidence="3">Testes</tissue>
    </source>
</reference>
<protein>
    <recommendedName>
        <fullName evidence="5">Baculoviral IAP repeat-containing protein 5</fullName>
    </recommendedName>
</protein>
<dbReference type="SMART" id="SM00238">
    <property type="entry name" value="BIR"/>
    <property type="match status" value="1"/>
</dbReference>
<reference evidence="3" key="1">
    <citation type="journal article" date="2023" name="IScience">
        <title>Live-bearing cockroach genome reveals convergent evolutionary mechanisms linked to viviparity in insects and beyond.</title>
        <authorList>
            <person name="Fouks B."/>
            <person name="Harrison M.C."/>
            <person name="Mikhailova A.A."/>
            <person name="Marchal E."/>
            <person name="English S."/>
            <person name="Carruthers M."/>
            <person name="Jennings E.C."/>
            <person name="Chiamaka E.L."/>
            <person name="Frigard R.A."/>
            <person name="Pippel M."/>
            <person name="Attardo G.M."/>
            <person name="Benoit J.B."/>
            <person name="Bornberg-Bauer E."/>
            <person name="Tobe S.S."/>
        </authorList>
    </citation>
    <scope>NUCLEOTIDE SEQUENCE</scope>
    <source>
        <strain evidence="3">Stay&amp;Tobe</strain>
    </source>
</reference>
<keyword evidence="1" id="KW-0479">Metal-binding</keyword>
<dbReference type="PROSITE" id="PS50143">
    <property type="entry name" value="BIR_REPEAT_2"/>
    <property type="match status" value="1"/>
</dbReference>
<evidence type="ECO:0008006" key="5">
    <source>
        <dbReference type="Google" id="ProtNLM"/>
    </source>
</evidence>
<dbReference type="Proteomes" id="UP001233999">
    <property type="component" value="Unassembled WGS sequence"/>
</dbReference>
<dbReference type="GO" id="GO:0046872">
    <property type="term" value="F:metal ion binding"/>
    <property type="evidence" value="ECO:0007669"/>
    <property type="project" value="UniProtKB-KW"/>
</dbReference>
<evidence type="ECO:0000313" key="4">
    <source>
        <dbReference type="Proteomes" id="UP001233999"/>
    </source>
</evidence>
<proteinExistence type="predicted"/>
<accession>A0AAD7ZGX8</accession>
<dbReference type="InterPro" id="IPR051190">
    <property type="entry name" value="Baculoviral_IAP"/>
</dbReference>
<name>A0AAD7ZGX8_DIPPU</name>
<dbReference type="PANTHER" id="PTHR46771">
    <property type="entry name" value="DETERIN"/>
    <property type="match status" value="1"/>
</dbReference>
<dbReference type="PANTHER" id="PTHR46771:SF5">
    <property type="entry name" value="DETERIN"/>
    <property type="match status" value="1"/>
</dbReference>
<dbReference type="SUPFAM" id="SSF57924">
    <property type="entry name" value="Inhibitor of apoptosis (IAP) repeat"/>
    <property type="match status" value="1"/>
</dbReference>
<dbReference type="Gene3D" id="1.10.1170.10">
    <property type="entry name" value="Inhibitor Of Apoptosis Protein (2mihbC-IAP-1), Chain A"/>
    <property type="match status" value="1"/>
</dbReference>
<dbReference type="InterPro" id="IPR001370">
    <property type="entry name" value="BIR_rpt"/>
</dbReference>
<keyword evidence="4" id="KW-1185">Reference proteome</keyword>
<evidence type="ECO:0000256" key="1">
    <source>
        <dbReference type="ARBA" id="ARBA00022723"/>
    </source>
</evidence>
<comment type="caution">
    <text evidence="3">The sequence shown here is derived from an EMBL/GenBank/DDBJ whole genome shotgun (WGS) entry which is preliminary data.</text>
</comment>
<keyword evidence="2" id="KW-0862">Zinc</keyword>
<sequence>MLTSKEMENEQIPHPTQYVYEIQRLKSFNDWPYDVEDCICTSKKMAEAGFFFCGSNKEPDLVQCFVCLKKLDGWEPEDDPWDEHRKHASKCPFVEIGKKQSKLTYPQQYKILKEAAVNMLKYKHNTLKTEADQNLKKSRTFMKKNRK</sequence>
<gene>
    <name evidence="3" type="ORF">L9F63_004144</name>
</gene>
<organism evidence="3 4">
    <name type="scientific">Diploptera punctata</name>
    <name type="common">Pacific beetle cockroach</name>
    <dbReference type="NCBI Taxonomy" id="6984"/>
    <lineage>
        <taxon>Eukaryota</taxon>
        <taxon>Metazoa</taxon>
        <taxon>Ecdysozoa</taxon>
        <taxon>Arthropoda</taxon>
        <taxon>Hexapoda</taxon>
        <taxon>Insecta</taxon>
        <taxon>Pterygota</taxon>
        <taxon>Neoptera</taxon>
        <taxon>Polyneoptera</taxon>
        <taxon>Dictyoptera</taxon>
        <taxon>Blattodea</taxon>
        <taxon>Blaberoidea</taxon>
        <taxon>Blaberidae</taxon>
        <taxon>Diplopterinae</taxon>
        <taxon>Diploptera</taxon>
    </lineage>
</organism>
<dbReference type="AlphaFoldDB" id="A0AAD7ZGX8"/>
<evidence type="ECO:0000313" key="3">
    <source>
        <dbReference type="EMBL" id="KAJ9580201.1"/>
    </source>
</evidence>
<dbReference type="EMBL" id="JASPKZ010008356">
    <property type="protein sequence ID" value="KAJ9580201.1"/>
    <property type="molecule type" value="Genomic_DNA"/>
</dbReference>
<dbReference type="Pfam" id="PF00653">
    <property type="entry name" value="BIR"/>
    <property type="match status" value="1"/>
</dbReference>
<evidence type="ECO:0000256" key="2">
    <source>
        <dbReference type="ARBA" id="ARBA00022833"/>
    </source>
</evidence>
<dbReference type="CDD" id="cd00022">
    <property type="entry name" value="BIR"/>
    <property type="match status" value="1"/>
</dbReference>